<evidence type="ECO:0000256" key="1">
    <source>
        <dbReference type="ARBA" id="ARBA00022603"/>
    </source>
</evidence>
<dbReference type="PROSITE" id="PS51689">
    <property type="entry name" value="SAM_RNA_A_N6_MT"/>
    <property type="match status" value="1"/>
</dbReference>
<evidence type="ECO:0000256" key="2">
    <source>
        <dbReference type="ARBA" id="ARBA00022679"/>
    </source>
</evidence>
<dbReference type="Proteomes" id="UP000061839">
    <property type="component" value="Chromosome"/>
</dbReference>
<evidence type="ECO:0000313" key="8">
    <source>
        <dbReference type="Proteomes" id="UP000061839"/>
    </source>
</evidence>
<keyword evidence="8" id="KW-1185">Reference proteome</keyword>
<dbReference type="Pfam" id="PF00398">
    <property type="entry name" value="RrnaAD"/>
    <property type="match status" value="1"/>
</dbReference>
<dbReference type="PANTHER" id="PTHR11727:SF7">
    <property type="entry name" value="DIMETHYLADENOSINE TRANSFERASE-RELATED"/>
    <property type="match status" value="1"/>
</dbReference>
<dbReference type="HOGENOM" id="CLU_041220_3_1_11"/>
<dbReference type="InterPro" id="IPR029063">
    <property type="entry name" value="SAM-dependent_MTases_sf"/>
</dbReference>
<comment type="similarity">
    <text evidence="5">Belongs to the class I-like SAM-binding methyltransferase superfamily. rRNA adenine N(6)-methyltransferase family.</text>
</comment>
<organism evidence="7 8">
    <name type="scientific">Psychromicrobium lacuslunae</name>
    <dbReference type="NCBI Taxonomy" id="1618207"/>
    <lineage>
        <taxon>Bacteria</taxon>
        <taxon>Bacillati</taxon>
        <taxon>Actinomycetota</taxon>
        <taxon>Actinomycetes</taxon>
        <taxon>Micrococcales</taxon>
        <taxon>Micrococcaceae</taxon>
        <taxon>Psychromicrobium</taxon>
    </lineage>
</organism>
<evidence type="ECO:0000259" key="6">
    <source>
        <dbReference type="SMART" id="SM00650"/>
    </source>
</evidence>
<dbReference type="GO" id="GO:0000179">
    <property type="term" value="F:rRNA (adenine-N6,N6-)-dimethyltransferase activity"/>
    <property type="evidence" value="ECO:0007669"/>
    <property type="project" value="UniProtKB-UniRule"/>
</dbReference>
<dbReference type="GO" id="GO:0003723">
    <property type="term" value="F:RNA binding"/>
    <property type="evidence" value="ECO:0007669"/>
    <property type="project" value="UniProtKB-UniRule"/>
</dbReference>
<dbReference type="SUPFAM" id="SSF53335">
    <property type="entry name" value="S-adenosyl-L-methionine-dependent methyltransferases"/>
    <property type="match status" value="1"/>
</dbReference>
<dbReference type="GO" id="GO:0005829">
    <property type="term" value="C:cytosol"/>
    <property type="evidence" value="ECO:0007669"/>
    <property type="project" value="TreeGrafter"/>
</dbReference>
<keyword evidence="1 5" id="KW-0489">Methyltransferase</keyword>
<sequence length="255" mass="28667">MSRFTSGRHENGQNFLKDHQIINRLTQEINNTQGAILEIGGGAGAISRQLAKLGRELTIVEYDPRFADRLQRALAGSAQIVLADYLDYRMPSSIDVVVGNLPFHLTTAILRKLLNEPDWQYAVLLTQWEVARRRTAVGGASLLTAQVWPWFEFTLLAKVPAQAFMPRPSVDGGLFSIERRQQPLVPIDSVSKCSYRNFVQRVFTGPGRGISQILWKTQGRKPPTSLLGELRLPPAALPRELNAEQWAALWRATRR</sequence>
<accession>A0A0D4C1P2</accession>
<dbReference type="KEGG" id="ari:UM93_13695"/>
<feature type="binding site" evidence="5">
    <location>
        <position position="40"/>
    </location>
    <ligand>
        <name>S-adenosyl-L-methionine</name>
        <dbReference type="ChEBI" id="CHEBI:59789"/>
    </ligand>
</feature>
<dbReference type="SMART" id="SM00650">
    <property type="entry name" value="rADc"/>
    <property type="match status" value="1"/>
</dbReference>
<keyword evidence="3 5" id="KW-0949">S-adenosyl-L-methionine</keyword>
<dbReference type="EMBL" id="CP011005">
    <property type="protein sequence ID" value="AJT42281.1"/>
    <property type="molecule type" value="Genomic_DNA"/>
</dbReference>
<dbReference type="OrthoDB" id="3616874at2"/>
<evidence type="ECO:0000256" key="4">
    <source>
        <dbReference type="ARBA" id="ARBA00022884"/>
    </source>
</evidence>
<keyword evidence="4 5" id="KW-0694">RNA-binding</keyword>
<evidence type="ECO:0000313" key="7">
    <source>
        <dbReference type="EMBL" id="AJT42281.1"/>
    </source>
</evidence>
<feature type="binding site" evidence="5">
    <location>
        <position position="14"/>
    </location>
    <ligand>
        <name>S-adenosyl-L-methionine</name>
        <dbReference type="ChEBI" id="CHEBI:59789"/>
    </ligand>
</feature>
<dbReference type="PATRIC" id="fig|1618207.4.peg.2780"/>
<feature type="binding site" evidence="5">
    <location>
        <position position="84"/>
    </location>
    <ligand>
        <name>S-adenosyl-L-methionine</name>
        <dbReference type="ChEBI" id="CHEBI:59789"/>
    </ligand>
</feature>
<dbReference type="Gene3D" id="3.40.50.150">
    <property type="entry name" value="Vaccinia Virus protein VP39"/>
    <property type="match status" value="1"/>
</dbReference>
<feature type="binding site" evidence="5">
    <location>
        <position position="100"/>
    </location>
    <ligand>
        <name>S-adenosyl-L-methionine</name>
        <dbReference type="ChEBI" id="CHEBI:59789"/>
    </ligand>
</feature>
<evidence type="ECO:0000256" key="5">
    <source>
        <dbReference type="PROSITE-ProRule" id="PRU01026"/>
    </source>
</evidence>
<keyword evidence="2 5" id="KW-0808">Transferase</keyword>
<dbReference type="CDD" id="cd02440">
    <property type="entry name" value="AdoMet_MTases"/>
    <property type="match status" value="1"/>
</dbReference>
<reference evidence="7 8" key="1">
    <citation type="journal article" date="2015" name="Genome Announc.">
        <title>Complete Genome Sequencing of Protease-Producing Novel Arthrobacter sp. Strain IHBB 11108 Using PacBio Single-Molecule Real-Time Sequencing Technology.</title>
        <authorList>
            <person name="Kiran S."/>
            <person name="Swarnkar M.K."/>
            <person name="Pal M."/>
            <person name="Thakur R."/>
            <person name="Tewari R."/>
            <person name="Singh A.K."/>
            <person name="Gulati A."/>
        </authorList>
    </citation>
    <scope>NUCLEOTIDE SEQUENCE [LARGE SCALE GENOMIC DNA]</scope>
    <source>
        <strain evidence="7 8">IHBB 11108</strain>
    </source>
</reference>
<feature type="binding site" evidence="5">
    <location>
        <position position="61"/>
    </location>
    <ligand>
        <name>S-adenosyl-L-methionine</name>
        <dbReference type="ChEBI" id="CHEBI:59789"/>
    </ligand>
</feature>
<feature type="binding site" evidence="5">
    <location>
        <position position="16"/>
    </location>
    <ligand>
        <name>S-adenosyl-L-methionine</name>
        <dbReference type="ChEBI" id="CHEBI:59789"/>
    </ligand>
</feature>
<feature type="domain" description="Ribosomal RNA adenine methylase transferase N-terminal" evidence="6">
    <location>
        <begin position="21"/>
        <end position="181"/>
    </location>
</feature>
<name>A0A0D4C1P2_9MICC</name>
<dbReference type="InterPro" id="IPR020598">
    <property type="entry name" value="rRNA_Ade_methylase_Trfase_N"/>
</dbReference>
<gene>
    <name evidence="7" type="ORF">UM93_13695</name>
</gene>
<dbReference type="RefSeq" id="WP_045076094.1">
    <property type="nucleotide sequence ID" value="NZ_CP011005.1"/>
</dbReference>
<dbReference type="NCBIfam" id="NF000499">
    <property type="entry name" value="Erm23S_rRNA_broad"/>
    <property type="match status" value="1"/>
</dbReference>
<dbReference type="PANTHER" id="PTHR11727">
    <property type="entry name" value="DIMETHYLADENOSINE TRANSFERASE"/>
    <property type="match status" value="1"/>
</dbReference>
<dbReference type="InterPro" id="IPR001737">
    <property type="entry name" value="KsgA/Erm"/>
</dbReference>
<dbReference type="AlphaFoldDB" id="A0A0D4C1P2"/>
<proteinExistence type="inferred from homology"/>
<evidence type="ECO:0000256" key="3">
    <source>
        <dbReference type="ARBA" id="ARBA00022691"/>
    </source>
</evidence>
<protein>
    <recommendedName>
        <fullName evidence="6">Ribosomal RNA adenine methylase transferase N-terminal domain-containing protein</fullName>
    </recommendedName>
</protein>
<dbReference type="STRING" id="1618207.UM93_13695"/>